<evidence type="ECO:0000259" key="3">
    <source>
        <dbReference type="PROSITE" id="PS50279"/>
    </source>
</evidence>
<dbReference type="PROSITE" id="PS50279">
    <property type="entry name" value="BPTI_KUNITZ_2"/>
    <property type="match status" value="1"/>
</dbReference>
<evidence type="ECO:0000256" key="2">
    <source>
        <dbReference type="SAM" id="SignalP"/>
    </source>
</evidence>
<reference evidence="4" key="1">
    <citation type="journal article" date="2017" name="Parasit. Vectors">
        <title>Sialotranscriptomics of Rhipicephalus zambeziensis reveals intricate expression profiles of secretory proteins and suggests tight temporal transcriptional regulation during blood-feeding.</title>
        <authorList>
            <person name="de Castro M.H."/>
            <person name="de Klerk D."/>
            <person name="Pienaar R."/>
            <person name="Rees D.J.G."/>
            <person name="Mans B.J."/>
        </authorList>
    </citation>
    <scope>NUCLEOTIDE SEQUENCE</scope>
    <source>
        <tissue evidence="4">Salivary glands</tissue>
    </source>
</reference>
<dbReference type="GO" id="GO:0004867">
    <property type="term" value="F:serine-type endopeptidase inhibitor activity"/>
    <property type="evidence" value="ECO:0007669"/>
    <property type="project" value="InterPro"/>
</dbReference>
<dbReference type="Gene3D" id="4.10.410.10">
    <property type="entry name" value="Pancreatic trypsin inhibitor Kunitz domain"/>
    <property type="match status" value="1"/>
</dbReference>
<dbReference type="InterPro" id="IPR002223">
    <property type="entry name" value="Kunitz_BPTI"/>
</dbReference>
<protein>
    <submittedName>
        <fullName evidence="4">Pancreatic trypsin inhibitor</fullName>
    </submittedName>
</protein>
<organism evidence="4">
    <name type="scientific">Rhipicephalus zambeziensis</name>
    <dbReference type="NCBI Taxonomy" id="60191"/>
    <lineage>
        <taxon>Eukaryota</taxon>
        <taxon>Metazoa</taxon>
        <taxon>Ecdysozoa</taxon>
        <taxon>Arthropoda</taxon>
        <taxon>Chelicerata</taxon>
        <taxon>Arachnida</taxon>
        <taxon>Acari</taxon>
        <taxon>Parasitiformes</taxon>
        <taxon>Ixodida</taxon>
        <taxon>Ixodoidea</taxon>
        <taxon>Ixodidae</taxon>
        <taxon>Rhipicephalinae</taxon>
        <taxon>Rhipicephalus</taxon>
        <taxon>Rhipicephalus</taxon>
    </lineage>
</organism>
<feature type="signal peptide" evidence="2">
    <location>
        <begin position="1"/>
        <end position="18"/>
    </location>
</feature>
<accession>A0A224Y2I8</accession>
<evidence type="ECO:0000313" key="4">
    <source>
        <dbReference type="EMBL" id="MAA11758.1"/>
    </source>
</evidence>
<keyword evidence="2" id="KW-0732">Signal</keyword>
<sequence length="161" mass="18498">MYRFIFILFLCMIGANEAYQRGITLVERSQAFDTHRWRCQLPIPPQHKCRGQVGFRTLYSYHSKTRRCVSVEIPFCFSPGNGNAFPSRKTCLTLCNPESVCLEGANPAVKNYHYKYDPEKDTCNFTIPQGHKRRLDKPTGNAFPEESQCENACKPKNISHS</sequence>
<evidence type="ECO:0000256" key="1">
    <source>
        <dbReference type="SAM" id="MobiDB-lite"/>
    </source>
</evidence>
<dbReference type="EMBL" id="GFPF01000612">
    <property type="protein sequence ID" value="MAA11758.1"/>
    <property type="molecule type" value="Transcribed_RNA"/>
</dbReference>
<feature type="domain" description="BPTI/Kunitz inhibitor" evidence="3">
    <location>
        <begin position="39"/>
        <end position="95"/>
    </location>
</feature>
<dbReference type="AlphaFoldDB" id="A0A224Y2I8"/>
<dbReference type="SUPFAM" id="SSF57362">
    <property type="entry name" value="BPTI-like"/>
    <property type="match status" value="1"/>
</dbReference>
<feature type="chain" id="PRO_5013370594" evidence="2">
    <location>
        <begin position="19"/>
        <end position="161"/>
    </location>
</feature>
<proteinExistence type="predicted"/>
<dbReference type="InterPro" id="IPR036880">
    <property type="entry name" value="Kunitz_BPTI_sf"/>
</dbReference>
<feature type="region of interest" description="Disordered" evidence="1">
    <location>
        <begin position="129"/>
        <end position="148"/>
    </location>
</feature>
<name>A0A224Y2I8_9ACAR</name>